<evidence type="ECO:0008006" key="5">
    <source>
        <dbReference type="Google" id="ProtNLM"/>
    </source>
</evidence>
<gene>
    <name evidence="3" type="ORF">Tco_0976080</name>
</gene>
<sequence>MMGKILLFLGLQISQSSRGIFINQSKYSLKSLKKYGFDSCDLVDAPMVEKSKLDEDKEGKAVDLSHYHGMIGTLLYLTATFADADHAGCQDTRRSTFLGSIQLWVLELLMEISIADQIALDDALVAPADRLKIGKCNLRLSSDVTSKEATLQVVYDVLKLTPFYKAFQVTADAPEIYMQEFWASAYVHNRSVRFKMNNKKHIIGLDQFRDILQICPKVGNKKFVEPPLEKEILIFLASLGHSGDIRKITDVNVNKLHQPWRSFAAIINKCLSGKPSSPPNPSPPPYDSLRLSQAQILWGMYNKKKVDYAYLLWEDFIYQIENKNTKKGNAIDDRMFTTINVISRNEDTQLYGSILQVALTNKDIRNSESYKEYYDIALGKILPKTKDSKWKDTGVYTRGSQIIAPTYDQMMISPGNQVNTESDDDGDDFIHPKLTTHDDEIIHEEENDEDETFDPIVHTPSRISSSDDEDSDDNEVEGMDVEGTNSDEDTTYVQATQQIEDTHVTLTPVNPDGLQQSSSISSGFVSNMLNPNQDTSVDTIFGQQAEATSLTNIPVTTIVEPSSLPQPIVLQH</sequence>
<reference evidence="3" key="2">
    <citation type="submission" date="2022-01" db="EMBL/GenBank/DDBJ databases">
        <authorList>
            <person name="Yamashiro T."/>
            <person name="Shiraishi A."/>
            <person name="Satake H."/>
            <person name="Nakayama K."/>
        </authorList>
    </citation>
    <scope>NUCLEOTIDE SEQUENCE</scope>
</reference>
<feature type="compositionally biased region" description="Acidic residues" evidence="1">
    <location>
        <begin position="466"/>
        <end position="486"/>
    </location>
</feature>
<accession>A0ABQ5EG82</accession>
<reference evidence="3" key="1">
    <citation type="journal article" date="2022" name="Int. J. Mol. Sci.">
        <title>Draft Genome of Tanacetum Coccineum: Genomic Comparison of Closely Related Tanacetum-Family Plants.</title>
        <authorList>
            <person name="Yamashiro T."/>
            <person name="Shiraishi A."/>
            <person name="Nakayama K."/>
            <person name="Satake H."/>
        </authorList>
    </citation>
    <scope>NUCLEOTIDE SEQUENCE</scope>
</reference>
<feature type="chain" id="PRO_5046063262" description="Reverse transcriptase Ty1/copia-type domain-containing protein" evidence="2">
    <location>
        <begin position="20"/>
        <end position="572"/>
    </location>
</feature>
<keyword evidence="2" id="KW-0732">Signal</keyword>
<evidence type="ECO:0000256" key="1">
    <source>
        <dbReference type="SAM" id="MobiDB-lite"/>
    </source>
</evidence>
<organism evidence="3 4">
    <name type="scientific">Tanacetum coccineum</name>
    <dbReference type="NCBI Taxonomy" id="301880"/>
    <lineage>
        <taxon>Eukaryota</taxon>
        <taxon>Viridiplantae</taxon>
        <taxon>Streptophyta</taxon>
        <taxon>Embryophyta</taxon>
        <taxon>Tracheophyta</taxon>
        <taxon>Spermatophyta</taxon>
        <taxon>Magnoliopsida</taxon>
        <taxon>eudicotyledons</taxon>
        <taxon>Gunneridae</taxon>
        <taxon>Pentapetalae</taxon>
        <taxon>asterids</taxon>
        <taxon>campanulids</taxon>
        <taxon>Asterales</taxon>
        <taxon>Asteraceae</taxon>
        <taxon>Asteroideae</taxon>
        <taxon>Anthemideae</taxon>
        <taxon>Anthemidinae</taxon>
        <taxon>Tanacetum</taxon>
    </lineage>
</organism>
<evidence type="ECO:0000313" key="4">
    <source>
        <dbReference type="Proteomes" id="UP001151760"/>
    </source>
</evidence>
<feature type="compositionally biased region" description="Basic and acidic residues" evidence="1">
    <location>
        <begin position="428"/>
        <end position="440"/>
    </location>
</feature>
<protein>
    <recommendedName>
        <fullName evidence="5">Reverse transcriptase Ty1/copia-type domain-containing protein</fullName>
    </recommendedName>
</protein>
<comment type="caution">
    <text evidence="3">The sequence shown here is derived from an EMBL/GenBank/DDBJ whole genome shotgun (WGS) entry which is preliminary data.</text>
</comment>
<keyword evidence="4" id="KW-1185">Reference proteome</keyword>
<name>A0ABQ5EG82_9ASTR</name>
<feature type="signal peptide" evidence="2">
    <location>
        <begin position="1"/>
        <end position="19"/>
    </location>
</feature>
<feature type="region of interest" description="Disordered" evidence="1">
    <location>
        <begin position="412"/>
        <end position="486"/>
    </location>
</feature>
<dbReference type="EMBL" id="BQNB010016278">
    <property type="protein sequence ID" value="GJT49923.1"/>
    <property type="molecule type" value="Genomic_DNA"/>
</dbReference>
<proteinExistence type="predicted"/>
<dbReference type="Proteomes" id="UP001151760">
    <property type="component" value="Unassembled WGS sequence"/>
</dbReference>
<evidence type="ECO:0000256" key="2">
    <source>
        <dbReference type="SAM" id="SignalP"/>
    </source>
</evidence>
<feature type="compositionally biased region" description="Acidic residues" evidence="1">
    <location>
        <begin position="441"/>
        <end position="453"/>
    </location>
</feature>
<evidence type="ECO:0000313" key="3">
    <source>
        <dbReference type="EMBL" id="GJT49923.1"/>
    </source>
</evidence>